<accession>A0A1G7Y2Q7</accession>
<evidence type="ECO:0000256" key="4">
    <source>
        <dbReference type="ARBA" id="ARBA00023136"/>
    </source>
</evidence>
<keyword evidence="5" id="KW-0998">Cell outer membrane</keyword>
<dbReference type="AlphaFoldDB" id="A0A1G7Y2Q7"/>
<dbReference type="RefSeq" id="WP_089835787.1">
    <property type="nucleotide sequence ID" value="NZ_FNBN01000007.1"/>
</dbReference>
<evidence type="ECO:0000256" key="6">
    <source>
        <dbReference type="SAM" id="SignalP"/>
    </source>
</evidence>
<evidence type="ECO:0000256" key="2">
    <source>
        <dbReference type="ARBA" id="ARBA00006275"/>
    </source>
</evidence>
<dbReference type="InterPro" id="IPR011990">
    <property type="entry name" value="TPR-like_helical_dom_sf"/>
</dbReference>
<dbReference type="Proteomes" id="UP000199045">
    <property type="component" value="Unassembled WGS sequence"/>
</dbReference>
<evidence type="ECO:0000313" key="10">
    <source>
        <dbReference type="Proteomes" id="UP000199045"/>
    </source>
</evidence>
<dbReference type="Pfam" id="PF07980">
    <property type="entry name" value="SusD_RagB"/>
    <property type="match status" value="1"/>
</dbReference>
<reference evidence="9 10" key="1">
    <citation type="submission" date="2016-10" db="EMBL/GenBank/DDBJ databases">
        <authorList>
            <person name="de Groot N.N."/>
        </authorList>
    </citation>
    <scope>NUCLEOTIDE SEQUENCE [LARGE SCALE GENOMIC DNA]</scope>
    <source>
        <strain evidence="9 10">DSM 527</strain>
    </source>
</reference>
<feature type="chain" id="PRO_5011466601" evidence="6">
    <location>
        <begin position="23"/>
        <end position="572"/>
    </location>
</feature>
<protein>
    <submittedName>
        <fullName evidence="9">Starch-binding associating with outer membrane</fullName>
    </submittedName>
</protein>
<dbReference type="PROSITE" id="PS51257">
    <property type="entry name" value="PROKAR_LIPOPROTEIN"/>
    <property type="match status" value="1"/>
</dbReference>
<proteinExistence type="inferred from homology"/>
<dbReference type="STRING" id="104663.SAMN04488121_107178"/>
<evidence type="ECO:0000256" key="1">
    <source>
        <dbReference type="ARBA" id="ARBA00004442"/>
    </source>
</evidence>
<dbReference type="Gene3D" id="1.25.40.390">
    <property type="match status" value="1"/>
</dbReference>
<name>A0A1G7Y2Q7_CHIFI</name>
<dbReference type="InterPro" id="IPR033985">
    <property type="entry name" value="SusD-like_N"/>
</dbReference>
<comment type="subcellular location">
    <subcellularLocation>
        <location evidence="1">Cell outer membrane</location>
    </subcellularLocation>
</comment>
<organism evidence="9 10">
    <name type="scientific">Chitinophaga filiformis</name>
    <name type="common">Myxococcus filiformis</name>
    <name type="synonym">Flexibacter filiformis</name>
    <dbReference type="NCBI Taxonomy" id="104663"/>
    <lineage>
        <taxon>Bacteria</taxon>
        <taxon>Pseudomonadati</taxon>
        <taxon>Bacteroidota</taxon>
        <taxon>Chitinophagia</taxon>
        <taxon>Chitinophagales</taxon>
        <taxon>Chitinophagaceae</taxon>
        <taxon>Chitinophaga</taxon>
    </lineage>
</organism>
<evidence type="ECO:0000256" key="5">
    <source>
        <dbReference type="ARBA" id="ARBA00023237"/>
    </source>
</evidence>
<gene>
    <name evidence="9" type="ORF">SAMN04488121_107178</name>
</gene>
<dbReference type="OrthoDB" id="9792139at2"/>
<feature type="domain" description="SusD-like N-terminal" evidence="8">
    <location>
        <begin position="21"/>
        <end position="224"/>
    </location>
</feature>
<evidence type="ECO:0000259" key="7">
    <source>
        <dbReference type="Pfam" id="PF07980"/>
    </source>
</evidence>
<evidence type="ECO:0000256" key="3">
    <source>
        <dbReference type="ARBA" id="ARBA00022729"/>
    </source>
</evidence>
<feature type="signal peptide" evidence="6">
    <location>
        <begin position="1"/>
        <end position="22"/>
    </location>
</feature>
<dbReference type="EMBL" id="FNBN01000007">
    <property type="protein sequence ID" value="SDG90679.1"/>
    <property type="molecule type" value="Genomic_DNA"/>
</dbReference>
<dbReference type="GO" id="GO:0009279">
    <property type="term" value="C:cell outer membrane"/>
    <property type="evidence" value="ECO:0007669"/>
    <property type="project" value="UniProtKB-SubCell"/>
</dbReference>
<keyword evidence="4" id="KW-0472">Membrane</keyword>
<dbReference type="InterPro" id="IPR012944">
    <property type="entry name" value="SusD_RagB_dom"/>
</dbReference>
<sequence length="572" mass="64704">MKRFIYLFTCCSLLFGSCSNFLDQTPQAVVSGDDLNTPENVDKMVTAAYSALGNDHYTAPYSSMWPYGNLRSGDAYKGGDGAGDISEYHFYETFALNRVDNNLTDLLWFRLYVCIGRTNDALARLNAISEDAFPEKVVRQAEVRFLRAHYYFLLKVLFKYVPYIDETIAKENYPTIANKALSNDELWTKIADDFKFAADNLPVTQPQIGRVNKFAAKAYLAKTLLYQAYKQDENNTVTGVDAAALQQVVALCDEVIGSGRYQLNSDFANNFKAANENSAESIFAIQYSREDGTPKGRLDYGHALDYPMNTDYGCCGFHSPSYNLINAFKTDASGLPMFNTFNDKNITGGSDFQTNTFDPRLDHTVAIPGHPYKYDPGFIYQRSWARAPDVYGSYLSLKEAVLPNDAAFQKIPPFMSSSKNWDIIRYDDVLLFKAEALVELGRQDEALALVNSIRTRAANSTGLLKQSDGSFTSNYKIDVYKPGINCTWSQDFARQAVRWERRLEFAMEGYRFFDLVRWGIAAEYLNAYFAVEKTRSPHLADAAFKKGRDEYLPVPLNQMNYSKGLYKQNTGW</sequence>
<comment type="similarity">
    <text evidence="2">Belongs to the SusD family.</text>
</comment>
<dbReference type="SUPFAM" id="SSF48452">
    <property type="entry name" value="TPR-like"/>
    <property type="match status" value="1"/>
</dbReference>
<evidence type="ECO:0000313" key="9">
    <source>
        <dbReference type="EMBL" id="SDG90679.1"/>
    </source>
</evidence>
<evidence type="ECO:0000259" key="8">
    <source>
        <dbReference type="Pfam" id="PF14322"/>
    </source>
</evidence>
<keyword evidence="3 6" id="KW-0732">Signal</keyword>
<feature type="domain" description="RagB/SusD" evidence="7">
    <location>
        <begin position="280"/>
        <end position="572"/>
    </location>
</feature>
<dbReference type="Pfam" id="PF14322">
    <property type="entry name" value="SusD-like_3"/>
    <property type="match status" value="1"/>
</dbReference>